<dbReference type="EMBL" id="CP002131">
    <property type="protein sequence ID" value="ADL08600.1"/>
    <property type="molecule type" value="Genomic_DNA"/>
</dbReference>
<dbReference type="AlphaFoldDB" id="D9RZ46"/>
<dbReference type="Gene3D" id="2.70.98.10">
    <property type="match status" value="1"/>
</dbReference>
<dbReference type="CDD" id="cd09023">
    <property type="entry name" value="Aldose_epim_Ec_c4013"/>
    <property type="match status" value="1"/>
</dbReference>
<accession>D9RZ46</accession>
<dbReference type="KEGG" id="toc:Toce_1870"/>
<dbReference type="InterPro" id="IPR027839">
    <property type="entry name" value="DUF4432"/>
</dbReference>
<evidence type="ECO:0008006" key="3">
    <source>
        <dbReference type="Google" id="ProtNLM"/>
    </source>
</evidence>
<sequence>MPIVNNVYYSKKELLRKCGTINQIAGYKRYFFSEGKARGVEAVDVNNGNGLRFTILLDRNMDIAFADFRGVNLAYITKNGIVAPQFFEKDGNEWFRSFIGGLLTTCGISYAGAPCVDLGENLGLHGRISNCPADNICCRNYWDGEDFIIEVSGQSHETKFFGENLTLHRTIKVKAGENRIFLHDRIENNGFESTPIMMIYHCNLGFPLVDEGSEIYINSDRSIPTSLESEKNMKDQFKITSPKHGTIENVYFHEFLENKEMGLAVLFNKKLMGNGLGLYIKFDLKELPYLNLWKMMGEGEYVVGLEPSNCMTLGRDKERERGTLRYIEPGEIKDFILEIGIIEDVSKKLGGKLNIFEELLKG</sequence>
<protein>
    <recommendedName>
        <fullName evidence="3">Aldose 1-epimerase</fullName>
    </recommendedName>
</protein>
<keyword evidence="2" id="KW-1185">Reference proteome</keyword>
<dbReference type="eggNOG" id="COG2017">
    <property type="taxonomic scope" value="Bacteria"/>
</dbReference>
<dbReference type="STRING" id="555079.Toce_1870"/>
<dbReference type="OrthoDB" id="9791280at2"/>
<proteinExistence type="predicted"/>
<dbReference type="RefSeq" id="WP_013276621.1">
    <property type="nucleotide sequence ID" value="NC_014377.1"/>
</dbReference>
<dbReference type="InterPro" id="IPR014718">
    <property type="entry name" value="GH-type_carb-bd"/>
</dbReference>
<reference evidence="1 2" key="1">
    <citation type="journal article" date="2010" name="Stand. Genomic Sci.">
        <title>Complete genome sequence of Thermosediminibacter oceani type strain (JW/IW-1228P).</title>
        <authorList>
            <person name="Pitluck S."/>
            <person name="Yasawong M."/>
            <person name="Munk C."/>
            <person name="Nolan M."/>
            <person name="Lapidus A."/>
            <person name="Lucas S."/>
            <person name="Glavina Del Rio T."/>
            <person name="Tice H."/>
            <person name="Cheng J.F."/>
            <person name="Bruce D."/>
            <person name="Detter C."/>
            <person name="Tapia R."/>
            <person name="Han C."/>
            <person name="Goodwin L."/>
            <person name="Liolios K."/>
            <person name="Ivanova N."/>
            <person name="Mavromatis K."/>
            <person name="Mikhailova N."/>
            <person name="Pati A."/>
            <person name="Chen A."/>
            <person name="Palaniappan K."/>
            <person name="Land M."/>
            <person name="Hauser L."/>
            <person name="Chang Y.J."/>
            <person name="Jeffries C.D."/>
            <person name="Rohde M."/>
            <person name="Spring S."/>
            <person name="Sikorski J."/>
            <person name="Goker M."/>
            <person name="Woyke T."/>
            <person name="Bristow J."/>
            <person name="Eisen J.A."/>
            <person name="Markowitz V."/>
            <person name="Hugenholtz P."/>
            <person name="Kyrpides N.C."/>
            <person name="Klenk H.P."/>
        </authorList>
    </citation>
    <scope>NUCLEOTIDE SEQUENCE [LARGE SCALE GENOMIC DNA]</scope>
    <source>
        <strain evidence="2">ATCC BAA-1034 / DSM 16646 / JW/IW-1228P</strain>
    </source>
</reference>
<name>D9RZ46_THEOJ</name>
<dbReference type="HOGENOM" id="CLU_056939_0_0_9"/>
<gene>
    <name evidence="1" type="ordered locus">Toce_1870</name>
</gene>
<dbReference type="GO" id="GO:0030246">
    <property type="term" value="F:carbohydrate binding"/>
    <property type="evidence" value="ECO:0007669"/>
    <property type="project" value="InterPro"/>
</dbReference>
<dbReference type="Pfam" id="PF14486">
    <property type="entry name" value="DUF4432"/>
    <property type="match status" value="1"/>
</dbReference>
<dbReference type="Proteomes" id="UP000000272">
    <property type="component" value="Chromosome"/>
</dbReference>
<organism evidence="1 2">
    <name type="scientific">Thermosediminibacter oceani (strain ATCC BAA-1034 / DSM 16646 / JW/IW-1228P)</name>
    <dbReference type="NCBI Taxonomy" id="555079"/>
    <lineage>
        <taxon>Bacteria</taxon>
        <taxon>Bacillati</taxon>
        <taxon>Bacillota</taxon>
        <taxon>Clostridia</taxon>
        <taxon>Thermosediminibacterales</taxon>
        <taxon>Thermosediminibacteraceae</taxon>
        <taxon>Thermosediminibacter</taxon>
    </lineage>
</organism>
<evidence type="ECO:0000313" key="1">
    <source>
        <dbReference type="EMBL" id="ADL08600.1"/>
    </source>
</evidence>
<evidence type="ECO:0000313" key="2">
    <source>
        <dbReference type="Proteomes" id="UP000000272"/>
    </source>
</evidence>